<dbReference type="PANTHER" id="PTHR43877:SF2">
    <property type="entry name" value="AMINOALKYLPHOSPHONATE N-ACETYLTRANSFERASE-RELATED"/>
    <property type="match status" value="1"/>
</dbReference>
<sequence length="169" mass="18874">MPVLRAARREDGPALGAFAGRVFSEVFGTLYAPEDLGRFVEEAFGPAGLPAQIASPDYEIRVAEQDGAITGFAKIGPVVFPGDWGDRTIELHQLYVAAEQRGGGIAPRLMDWALDRGRARGYDRMVLSVYVDNIRAQRFYARYGFAEIGRYEFRVGNQIDDDRIWARDL</sequence>
<dbReference type="Gene3D" id="3.40.630.30">
    <property type="match status" value="1"/>
</dbReference>
<evidence type="ECO:0000259" key="3">
    <source>
        <dbReference type="PROSITE" id="PS51186"/>
    </source>
</evidence>
<reference evidence="4 5" key="1">
    <citation type="submission" date="2020-02" db="EMBL/GenBank/DDBJ databases">
        <authorList>
            <person name="Zheng R.K."/>
            <person name="Sun C.M."/>
        </authorList>
    </citation>
    <scope>NUCLEOTIDE SEQUENCE [LARGE SCALE GENOMIC DNA]</scope>
    <source>
        <strain evidence="5">zrk23</strain>
    </source>
</reference>
<accession>A0A6G6Y9S5</accession>
<dbReference type="PANTHER" id="PTHR43877">
    <property type="entry name" value="AMINOALKYLPHOSPHONATE N-ACETYLTRANSFERASE-RELATED-RELATED"/>
    <property type="match status" value="1"/>
</dbReference>
<evidence type="ECO:0000313" key="4">
    <source>
        <dbReference type="EMBL" id="QIG81669.1"/>
    </source>
</evidence>
<dbReference type="KEGG" id="spzr:G5C33_19035"/>
<proteinExistence type="predicted"/>
<dbReference type="PROSITE" id="PS51186">
    <property type="entry name" value="GNAT"/>
    <property type="match status" value="1"/>
</dbReference>
<evidence type="ECO:0000313" key="5">
    <source>
        <dbReference type="Proteomes" id="UP000501568"/>
    </source>
</evidence>
<keyword evidence="1 4" id="KW-0808">Transferase</keyword>
<dbReference type="AlphaFoldDB" id="A0A6G6Y9S5"/>
<protein>
    <submittedName>
        <fullName evidence="4">GNAT family N-acetyltransferase</fullName>
    </submittedName>
</protein>
<dbReference type="SUPFAM" id="SSF55729">
    <property type="entry name" value="Acyl-CoA N-acyltransferases (Nat)"/>
    <property type="match status" value="1"/>
</dbReference>
<dbReference type="CDD" id="cd04301">
    <property type="entry name" value="NAT_SF"/>
    <property type="match status" value="1"/>
</dbReference>
<keyword evidence="2" id="KW-0012">Acyltransferase</keyword>
<organism evidence="4 5">
    <name type="scientific">Stakelama tenebrarum</name>
    <dbReference type="NCBI Taxonomy" id="2711215"/>
    <lineage>
        <taxon>Bacteria</taxon>
        <taxon>Pseudomonadati</taxon>
        <taxon>Pseudomonadota</taxon>
        <taxon>Alphaproteobacteria</taxon>
        <taxon>Sphingomonadales</taxon>
        <taxon>Sphingomonadaceae</taxon>
        <taxon>Stakelama</taxon>
    </lineage>
</organism>
<name>A0A6G6Y9S5_9SPHN</name>
<dbReference type="InterPro" id="IPR050832">
    <property type="entry name" value="Bact_Acetyltransf"/>
</dbReference>
<dbReference type="InterPro" id="IPR016181">
    <property type="entry name" value="Acyl_CoA_acyltransferase"/>
</dbReference>
<evidence type="ECO:0000256" key="2">
    <source>
        <dbReference type="ARBA" id="ARBA00023315"/>
    </source>
</evidence>
<feature type="domain" description="N-acetyltransferase" evidence="3">
    <location>
        <begin position="2"/>
        <end position="169"/>
    </location>
</feature>
<dbReference type="Pfam" id="PF00583">
    <property type="entry name" value="Acetyltransf_1"/>
    <property type="match status" value="1"/>
</dbReference>
<dbReference type="RefSeq" id="WP_165328596.1">
    <property type="nucleotide sequence ID" value="NZ_CP049109.1"/>
</dbReference>
<dbReference type="GO" id="GO:0016747">
    <property type="term" value="F:acyltransferase activity, transferring groups other than amino-acyl groups"/>
    <property type="evidence" value="ECO:0007669"/>
    <property type="project" value="InterPro"/>
</dbReference>
<dbReference type="EMBL" id="CP049109">
    <property type="protein sequence ID" value="QIG81669.1"/>
    <property type="molecule type" value="Genomic_DNA"/>
</dbReference>
<dbReference type="Proteomes" id="UP000501568">
    <property type="component" value="Chromosome"/>
</dbReference>
<gene>
    <name evidence="4" type="ORF">G5C33_19035</name>
</gene>
<dbReference type="InterPro" id="IPR000182">
    <property type="entry name" value="GNAT_dom"/>
</dbReference>
<evidence type="ECO:0000256" key="1">
    <source>
        <dbReference type="ARBA" id="ARBA00022679"/>
    </source>
</evidence>
<keyword evidence="5" id="KW-1185">Reference proteome</keyword>